<dbReference type="AlphaFoldDB" id="A0A3B0TG92"/>
<reference evidence="1" key="1">
    <citation type="submission" date="2018-06" db="EMBL/GenBank/DDBJ databases">
        <authorList>
            <person name="Zhirakovskaya E."/>
        </authorList>
    </citation>
    <scope>NUCLEOTIDE SEQUENCE</scope>
</reference>
<sequence length="275" mass="32424">MYNYHCQIAGLPELTFSYDNLDLGVKDFVSEIRPYLLDKHIEWFDMLLYSQTHKAVINYFSTGVFEDGLAPFFKQGWFNSEAGESHLLPAYLQRLNNMVLSRQGEFNSLEMEKLLYQEYYHYLKQSGNGFINNWATLDMNLRNYLTAKECEEFEFPKHNQVVKGGEFADRLLELPVRHKEIKAEWELSEIINSFFDIKNLAEREMAVDRLRWSLIDELNQFRYFTIEIILGYLLKLMIIERWKELELPAGPNLVEEISENIVQGHLTENPIIISG</sequence>
<accession>A0A3B0TG92</accession>
<proteinExistence type="predicted"/>
<dbReference type="Pfam" id="PF10962">
    <property type="entry name" value="DUF2764"/>
    <property type="match status" value="1"/>
</dbReference>
<dbReference type="EMBL" id="UOEP01000076">
    <property type="protein sequence ID" value="VAW17635.1"/>
    <property type="molecule type" value="Genomic_DNA"/>
</dbReference>
<evidence type="ECO:0000313" key="1">
    <source>
        <dbReference type="EMBL" id="VAW17635.1"/>
    </source>
</evidence>
<evidence type="ECO:0008006" key="2">
    <source>
        <dbReference type="Google" id="ProtNLM"/>
    </source>
</evidence>
<organism evidence="1">
    <name type="scientific">hydrothermal vent metagenome</name>
    <dbReference type="NCBI Taxonomy" id="652676"/>
    <lineage>
        <taxon>unclassified sequences</taxon>
        <taxon>metagenomes</taxon>
        <taxon>ecological metagenomes</taxon>
    </lineage>
</organism>
<name>A0A3B0TG92_9ZZZZ</name>
<dbReference type="InterPro" id="IPR024492">
    <property type="entry name" value="DUF2764"/>
</dbReference>
<protein>
    <recommendedName>
        <fullName evidence="2">V-type ATP synthase subunit C</fullName>
    </recommendedName>
</protein>
<gene>
    <name evidence="1" type="ORF">MNBD_BACTEROID01-723</name>
</gene>